<evidence type="ECO:0000313" key="1">
    <source>
        <dbReference type="EMBL" id="MFD2169449.1"/>
    </source>
</evidence>
<accession>A0ABW4ZVA8</accession>
<dbReference type="EMBL" id="JBHUIO010000005">
    <property type="protein sequence ID" value="MFD2169449.1"/>
    <property type="molecule type" value="Genomic_DNA"/>
</dbReference>
<organism evidence="1 2">
    <name type="scientific">Tumebacillus lipolyticus</name>
    <dbReference type="NCBI Taxonomy" id="1280370"/>
    <lineage>
        <taxon>Bacteria</taxon>
        <taxon>Bacillati</taxon>
        <taxon>Bacillota</taxon>
        <taxon>Bacilli</taxon>
        <taxon>Bacillales</taxon>
        <taxon>Alicyclobacillaceae</taxon>
        <taxon>Tumebacillus</taxon>
    </lineage>
</organism>
<comment type="caution">
    <text evidence="1">The sequence shown here is derived from an EMBL/GenBank/DDBJ whole genome shotgun (WGS) entry which is preliminary data.</text>
</comment>
<evidence type="ECO:0008006" key="3">
    <source>
        <dbReference type="Google" id="ProtNLM"/>
    </source>
</evidence>
<proteinExistence type="predicted"/>
<protein>
    <recommendedName>
        <fullName evidence="3">Phage holin</fullName>
    </recommendedName>
</protein>
<name>A0ABW4ZVA8_9BACL</name>
<dbReference type="Proteomes" id="UP001597343">
    <property type="component" value="Unassembled WGS sequence"/>
</dbReference>
<gene>
    <name evidence="1" type="ORF">ACFSOY_05525</name>
</gene>
<dbReference type="RefSeq" id="WP_386044608.1">
    <property type="nucleotide sequence ID" value="NZ_JBHUIO010000005.1"/>
</dbReference>
<evidence type="ECO:0000313" key="2">
    <source>
        <dbReference type="Proteomes" id="UP001597343"/>
    </source>
</evidence>
<reference evidence="2" key="1">
    <citation type="journal article" date="2019" name="Int. J. Syst. Evol. Microbiol.">
        <title>The Global Catalogue of Microorganisms (GCM) 10K type strain sequencing project: providing services to taxonomists for standard genome sequencing and annotation.</title>
        <authorList>
            <consortium name="The Broad Institute Genomics Platform"/>
            <consortium name="The Broad Institute Genome Sequencing Center for Infectious Disease"/>
            <person name="Wu L."/>
            <person name="Ma J."/>
        </authorList>
    </citation>
    <scope>NUCLEOTIDE SEQUENCE [LARGE SCALE GENOMIC DNA]</scope>
    <source>
        <strain evidence="2">CGMCC 1.13574</strain>
    </source>
</reference>
<keyword evidence="2" id="KW-1185">Reference proteome</keyword>
<sequence>MTEQILSMLKDGASILLEVAILAGLLLFRDIKQRIQQYYDTHTTLQQRNLLAQLGREAFSYAETVYAKEDGPSKMNEAIKYMLDKCASCGMKDVEVKDLRAVIESAWLQDRRSADLAKAAEQAGISQAK</sequence>